<dbReference type="PANTHER" id="PTHR32071">
    <property type="entry name" value="TRANSCRIPTIONAL REGULATORY PROTEIN"/>
    <property type="match status" value="1"/>
</dbReference>
<dbReference type="CDD" id="cd00009">
    <property type="entry name" value="AAA"/>
    <property type="match status" value="1"/>
</dbReference>
<dbReference type="Pfam" id="PF25601">
    <property type="entry name" value="AAA_lid_14"/>
    <property type="match status" value="1"/>
</dbReference>
<evidence type="ECO:0000256" key="4">
    <source>
        <dbReference type="ARBA" id="ARBA00023125"/>
    </source>
</evidence>
<dbReference type="InterPro" id="IPR025943">
    <property type="entry name" value="Sigma_54_int_dom_ATP-bd_2"/>
</dbReference>
<keyword evidence="4" id="KW-0238">DNA-binding</keyword>
<comment type="caution">
    <text evidence="7">The sequence shown here is derived from an EMBL/GenBank/DDBJ whole genome shotgun (WGS) entry which is preliminary data.</text>
</comment>
<gene>
    <name evidence="7" type="ORF">AKJ31_02695</name>
</gene>
<keyword evidence="2" id="KW-0067">ATP-binding</keyword>
<dbReference type="InterPro" id="IPR009057">
    <property type="entry name" value="Homeodomain-like_sf"/>
</dbReference>
<name>A0A0M0I5Y8_9VIBR</name>
<dbReference type="GO" id="GO:0006355">
    <property type="term" value="P:regulation of DNA-templated transcription"/>
    <property type="evidence" value="ECO:0007669"/>
    <property type="project" value="InterPro"/>
</dbReference>
<dbReference type="GO" id="GO:0005524">
    <property type="term" value="F:ATP binding"/>
    <property type="evidence" value="ECO:0007669"/>
    <property type="project" value="UniProtKB-KW"/>
</dbReference>
<dbReference type="PATRIC" id="fig|171383.3.peg.551"/>
<dbReference type="Gene3D" id="1.10.10.60">
    <property type="entry name" value="Homeodomain-like"/>
    <property type="match status" value="1"/>
</dbReference>
<keyword evidence="5" id="KW-0804">Transcription</keyword>
<dbReference type="AlphaFoldDB" id="A0A0M0I5Y8"/>
<sequence length="505" mass="56852">MIRVFCHTLTNDFNAKRCVFIGVTPDGRQLVTLNHDIQQSWNVGDFVSPLAHVLQSGQQKVINSEHLIYWQEDKAFSSLLGHVGDGDKVLITPLKDDVSEASDHVMALAVYVVDVVSWNNTQWQDNWNLHFPRFIELYTHHWQKLNELEKATTLKGRLRESLNLVEQTQAISNKSDLIKQNLVGDSACMKKLREQVAVASQSDMTVLIQSDTGVGKEVVAASIHEQSSRSRQSLVAINCAAIPENLLESELFGYSKGAFSGATTDKTGLIALADGGTLFLDEIGDMPLMLQAKLLRVLETRKYRPLGSDKEEESDFRLLAATHVALQEKIEQKLFRQDLFYRLYQFPVHVPCLKDRDDDIHILAKHFIAKFNQDNNANVVGIHFEVLDALSQHDFPGNVRELRNLIEFGCSHANDGEPLMYNHLSHYLNAQNESVVAESSEELGVEEEQELVSISDLRSAVKDYESKIIAMRLKQFKGNRSLAAESLGIPKRTLADKCTKMEIVL</sequence>
<protein>
    <recommendedName>
        <fullName evidence="6">Sigma-54 factor interaction domain-containing protein</fullName>
    </recommendedName>
</protein>
<evidence type="ECO:0000256" key="2">
    <source>
        <dbReference type="ARBA" id="ARBA00022840"/>
    </source>
</evidence>
<dbReference type="Gene3D" id="1.10.8.60">
    <property type="match status" value="1"/>
</dbReference>
<feature type="domain" description="Sigma-54 factor interaction" evidence="6">
    <location>
        <begin position="182"/>
        <end position="411"/>
    </location>
</feature>
<dbReference type="PROSITE" id="PS00688">
    <property type="entry name" value="SIGMA54_INTERACT_3"/>
    <property type="match status" value="1"/>
</dbReference>
<dbReference type="Pfam" id="PF00158">
    <property type="entry name" value="Sigma54_activat"/>
    <property type="match status" value="1"/>
</dbReference>
<dbReference type="PANTHER" id="PTHR32071:SF117">
    <property type="entry name" value="PTS-DEPENDENT DIHYDROXYACETONE KINASE OPERON REGULATORY PROTEIN-RELATED"/>
    <property type="match status" value="1"/>
</dbReference>
<evidence type="ECO:0000313" key="8">
    <source>
        <dbReference type="Proteomes" id="UP000037530"/>
    </source>
</evidence>
<reference evidence="8" key="1">
    <citation type="submission" date="2015-08" db="EMBL/GenBank/DDBJ databases">
        <title>Vibrio galatheae sp. nov., a novel member of the Vibrionaceae family isolated from the Solomon Islands.</title>
        <authorList>
            <person name="Giubergia S."/>
            <person name="Machado H."/>
            <person name="Mateiu R.V."/>
            <person name="Gram L."/>
        </authorList>
    </citation>
    <scope>NUCLEOTIDE SEQUENCE [LARGE SCALE GENOMIC DNA]</scope>
    <source>
        <strain evidence="8">DSM 19134</strain>
    </source>
</reference>
<dbReference type="InterPro" id="IPR003593">
    <property type="entry name" value="AAA+_ATPase"/>
</dbReference>
<evidence type="ECO:0000256" key="5">
    <source>
        <dbReference type="ARBA" id="ARBA00023163"/>
    </source>
</evidence>
<organism evidence="7 8">
    <name type="scientific">Vibrio hepatarius</name>
    <dbReference type="NCBI Taxonomy" id="171383"/>
    <lineage>
        <taxon>Bacteria</taxon>
        <taxon>Pseudomonadati</taxon>
        <taxon>Pseudomonadota</taxon>
        <taxon>Gammaproteobacteria</taxon>
        <taxon>Vibrionales</taxon>
        <taxon>Vibrionaceae</taxon>
        <taxon>Vibrio</taxon>
        <taxon>Vibrio oreintalis group</taxon>
    </lineage>
</organism>
<dbReference type="SMART" id="SM00382">
    <property type="entry name" value="AAA"/>
    <property type="match status" value="1"/>
</dbReference>
<keyword evidence="8" id="KW-1185">Reference proteome</keyword>
<dbReference type="InterPro" id="IPR058031">
    <property type="entry name" value="AAA_lid_NorR"/>
</dbReference>
<dbReference type="Pfam" id="PF02954">
    <property type="entry name" value="HTH_8"/>
    <property type="match status" value="1"/>
</dbReference>
<dbReference type="Proteomes" id="UP000037530">
    <property type="component" value="Unassembled WGS sequence"/>
</dbReference>
<evidence type="ECO:0000256" key="3">
    <source>
        <dbReference type="ARBA" id="ARBA00023015"/>
    </source>
</evidence>
<dbReference type="EMBL" id="LHPI01000001">
    <property type="protein sequence ID" value="KOO09720.1"/>
    <property type="molecule type" value="Genomic_DNA"/>
</dbReference>
<evidence type="ECO:0000256" key="1">
    <source>
        <dbReference type="ARBA" id="ARBA00022741"/>
    </source>
</evidence>
<dbReference type="SUPFAM" id="SSF46689">
    <property type="entry name" value="Homeodomain-like"/>
    <property type="match status" value="1"/>
</dbReference>
<dbReference type="GO" id="GO:0043565">
    <property type="term" value="F:sequence-specific DNA binding"/>
    <property type="evidence" value="ECO:0007669"/>
    <property type="project" value="InterPro"/>
</dbReference>
<dbReference type="InterPro" id="IPR027417">
    <property type="entry name" value="P-loop_NTPase"/>
</dbReference>
<accession>A0A0M0I5Y8</accession>
<keyword evidence="3" id="KW-0805">Transcription regulation</keyword>
<dbReference type="InterPro" id="IPR002078">
    <property type="entry name" value="Sigma_54_int"/>
</dbReference>
<dbReference type="PROSITE" id="PS50045">
    <property type="entry name" value="SIGMA54_INTERACT_4"/>
    <property type="match status" value="1"/>
</dbReference>
<keyword evidence="1" id="KW-0547">Nucleotide-binding</keyword>
<dbReference type="InterPro" id="IPR025944">
    <property type="entry name" value="Sigma_54_int_dom_CS"/>
</dbReference>
<dbReference type="SUPFAM" id="SSF52540">
    <property type="entry name" value="P-loop containing nucleoside triphosphate hydrolases"/>
    <property type="match status" value="1"/>
</dbReference>
<evidence type="ECO:0000259" key="6">
    <source>
        <dbReference type="PROSITE" id="PS50045"/>
    </source>
</evidence>
<proteinExistence type="predicted"/>
<evidence type="ECO:0000313" key="7">
    <source>
        <dbReference type="EMBL" id="KOO09720.1"/>
    </source>
</evidence>
<dbReference type="Gene3D" id="3.40.50.300">
    <property type="entry name" value="P-loop containing nucleotide triphosphate hydrolases"/>
    <property type="match status" value="1"/>
</dbReference>
<dbReference type="STRING" id="171383.AKJ31_02695"/>
<dbReference type="FunFam" id="3.40.50.300:FF:000006">
    <property type="entry name" value="DNA-binding transcriptional regulator NtrC"/>
    <property type="match status" value="1"/>
</dbReference>
<dbReference type="PROSITE" id="PS00676">
    <property type="entry name" value="SIGMA54_INTERACT_2"/>
    <property type="match status" value="1"/>
</dbReference>
<dbReference type="InterPro" id="IPR002197">
    <property type="entry name" value="HTH_Fis"/>
</dbReference>